<sequence length="334" mass="36516">MAQRLLVVGPSWVGDMVLAQSLFQVLKQRHPGARLDVLAPAWTHPLLARMPEVDAAIAAPFVHGRLGLGARWRLGRELRARDYDRAIVLPNSLKSAIVPFIARARVRTGFTGEWRYGLLNDVRRLDKQKLPRTVDRFVALGIAPDEALPEIPLPRLQADADKARATLSRWNRHPPVTPVLGLCPGAEYGPAKRWPAEYFAAVANAALAEGREVWLFGSNKDQPETAAVQSLTQGRCLDLAGQTTLEEALDLLSLTAAVVSNDSGLMHVAAALDRPVVALYGSSDPRHTPPMSAKATVLWLGLSCSPCFKRECPLGHLNCLRQLTPERVLAALKK</sequence>
<organism evidence="6 7">
    <name type="scientific">Sulfuricaulis limicola</name>
    <dbReference type="NCBI Taxonomy" id="1620215"/>
    <lineage>
        <taxon>Bacteria</taxon>
        <taxon>Pseudomonadati</taxon>
        <taxon>Pseudomonadota</taxon>
        <taxon>Gammaproteobacteria</taxon>
        <taxon>Acidiferrobacterales</taxon>
        <taxon>Acidiferrobacteraceae</taxon>
        <taxon>Sulfuricaulis</taxon>
    </lineage>
</organism>
<protein>
    <recommendedName>
        <fullName evidence="4">lipopolysaccharide heptosyltransferase II</fullName>
        <ecNumber evidence="4">2.4.99.24</ecNumber>
    </recommendedName>
</protein>
<dbReference type="GO" id="GO:0005829">
    <property type="term" value="C:cytosol"/>
    <property type="evidence" value="ECO:0007669"/>
    <property type="project" value="TreeGrafter"/>
</dbReference>
<evidence type="ECO:0000256" key="4">
    <source>
        <dbReference type="ARBA" id="ARBA00044042"/>
    </source>
</evidence>
<gene>
    <name evidence="6" type="ORF">SCL_2691</name>
</gene>
<dbReference type="AlphaFoldDB" id="A0A1B4XJH7"/>
<dbReference type="PANTHER" id="PTHR30160:SF7">
    <property type="entry name" value="ADP-HEPTOSE--LPS HEPTOSYLTRANSFERASE 2"/>
    <property type="match status" value="1"/>
</dbReference>
<dbReference type="SUPFAM" id="SSF53756">
    <property type="entry name" value="UDP-Glycosyltransferase/glycogen phosphorylase"/>
    <property type="match status" value="1"/>
</dbReference>
<evidence type="ECO:0000256" key="5">
    <source>
        <dbReference type="ARBA" id="ARBA00047503"/>
    </source>
</evidence>
<dbReference type="PANTHER" id="PTHR30160">
    <property type="entry name" value="TETRAACYLDISACCHARIDE 4'-KINASE-RELATED"/>
    <property type="match status" value="1"/>
</dbReference>
<keyword evidence="1" id="KW-0328">Glycosyltransferase</keyword>
<dbReference type="FunCoup" id="A0A1B4XJH7">
    <property type="interactions" value="205"/>
</dbReference>
<evidence type="ECO:0000256" key="2">
    <source>
        <dbReference type="ARBA" id="ARBA00022679"/>
    </source>
</evidence>
<reference evidence="6 7" key="1">
    <citation type="submission" date="2015-05" db="EMBL/GenBank/DDBJ databases">
        <title>Complete genome sequence of a sulfur-oxidizing gammaproteobacterium strain HA5.</title>
        <authorList>
            <person name="Miura A."/>
            <person name="Kojima H."/>
            <person name="Fukui M."/>
        </authorList>
    </citation>
    <scope>NUCLEOTIDE SEQUENCE [LARGE SCALE GENOMIC DNA]</scope>
    <source>
        <strain evidence="6 7">HA5</strain>
    </source>
</reference>
<accession>A0A1B4XJH7</accession>
<dbReference type="EMBL" id="AP014879">
    <property type="protein sequence ID" value="BAV34968.1"/>
    <property type="molecule type" value="Genomic_DNA"/>
</dbReference>
<evidence type="ECO:0000313" key="6">
    <source>
        <dbReference type="EMBL" id="BAV34968.1"/>
    </source>
</evidence>
<dbReference type="EC" id="2.4.99.24" evidence="4"/>
<keyword evidence="2 6" id="KW-0808">Transferase</keyword>
<comment type="catalytic activity">
    <reaction evidence="5">
        <text>an L-alpha-D-Hep-(1-&gt;5)-[alpha-Kdo-(2-&gt;4)]-alpha-Kdo-(2-&gt;6)-lipid A + ADP-L-glycero-beta-D-manno-heptose = an L-alpha-D-Hep-(1-&gt;3)-L-alpha-D-Hep-(1-&gt;5)-[alpha-Kdo-(2-&gt;4)]-alpha-Kdo-(2-&gt;6)-lipid A + ADP + H(+)</text>
        <dbReference type="Rhea" id="RHEA:74071"/>
        <dbReference type="ChEBI" id="CHEBI:15378"/>
        <dbReference type="ChEBI" id="CHEBI:61506"/>
        <dbReference type="ChEBI" id="CHEBI:193068"/>
        <dbReference type="ChEBI" id="CHEBI:193069"/>
        <dbReference type="ChEBI" id="CHEBI:456216"/>
        <dbReference type="EC" id="2.4.99.24"/>
    </reaction>
</comment>
<dbReference type="Proteomes" id="UP000243180">
    <property type="component" value="Chromosome"/>
</dbReference>
<dbReference type="FunFam" id="3.40.50.2000:FF:000023">
    <property type="entry name" value="ADP-heptose--LPS heptosyltransferase II"/>
    <property type="match status" value="1"/>
</dbReference>
<dbReference type="Pfam" id="PF01075">
    <property type="entry name" value="Glyco_transf_9"/>
    <property type="match status" value="1"/>
</dbReference>
<dbReference type="CDD" id="cd03789">
    <property type="entry name" value="GT9_LPS_heptosyltransferase"/>
    <property type="match status" value="1"/>
</dbReference>
<name>A0A1B4XJH7_9GAMM</name>
<dbReference type="RefSeq" id="WP_096361659.1">
    <property type="nucleotide sequence ID" value="NZ_AP014879.1"/>
</dbReference>
<dbReference type="NCBIfam" id="TIGR02195">
    <property type="entry name" value="heptsyl_trn_II"/>
    <property type="match status" value="1"/>
</dbReference>
<dbReference type="Gene3D" id="3.40.50.2000">
    <property type="entry name" value="Glycogen Phosphorylase B"/>
    <property type="match status" value="2"/>
</dbReference>
<keyword evidence="7" id="KW-1185">Reference proteome</keyword>
<evidence type="ECO:0000256" key="1">
    <source>
        <dbReference type="ARBA" id="ARBA00022676"/>
    </source>
</evidence>
<comment type="similarity">
    <text evidence="3">Belongs to the glycosyltransferase 9 family.</text>
</comment>
<evidence type="ECO:0000313" key="7">
    <source>
        <dbReference type="Proteomes" id="UP000243180"/>
    </source>
</evidence>
<dbReference type="KEGG" id="slim:SCL_2691"/>
<dbReference type="OrthoDB" id="9797795at2"/>
<dbReference type="InParanoid" id="A0A1B4XJH7"/>
<dbReference type="GO" id="GO:0008713">
    <property type="term" value="F:ADP-heptose-lipopolysaccharide heptosyltransferase activity"/>
    <property type="evidence" value="ECO:0007669"/>
    <property type="project" value="UniProtKB-EC"/>
</dbReference>
<dbReference type="InterPro" id="IPR051199">
    <property type="entry name" value="LPS_LOS_Heptosyltrfase"/>
</dbReference>
<proteinExistence type="inferred from homology"/>
<dbReference type="InterPro" id="IPR011910">
    <property type="entry name" value="RfaF"/>
</dbReference>
<dbReference type="GO" id="GO:0009244">
    <property type="term" value="P:lipopolysaccharide core region biosynthetic process"/>
    <property type="evidence" value="ECO:0007669"/>
    <property type="project" value="TreeGrafter"/>
</dbReference>
<evidence type="ECO:0000256" key="3">
    <source>
        <dbReference type="ARBA" id="ARBA00043995"/>
    </source>
</evidence>
<dbReference type="InterPro" id="IPR002201">
    <property type="entry name" value="Glyco_trans_9"/>
</dbReference>